<gene>
    <name evidence="1" type="primary">Acey_s0300.g1796</name>
    <name evidence="1" type="ORF">Y032_0300g1796</name>
</gene>
<dbReference type="EMBL" id="JARK01001636">
    <property type="protein sequence ID" value="EYB85317.1"/>
    <property type="molecule type" value="Genomic_DNA"/>
</dbReference>
<organism evidence="1 2">
    <name type="scientific">Ancylostoma ceylanicum</name>
    <dbReference type="NCBI Taxonomy" id="53326"/>
    <lineage>
        <taxon>Eukaryota</taxon>
        <taxon>Metazoa</taxon>
        <taxon>Ecdysozoa</taxon>
        <taxon>Nematoda</taxon>
        <taxon>Chromadorea</taxon>
        <taxon>Rhabditida</taxon>
        <taxon>Rhabditina</taxon>
        <taxon>Rhabditomorpha</taxon>
        <taxon>Strongyloidea</taxon>
        <taxon>Ancylostomatidae</taxon>
        <taxon>Ancylostomatinae</taxon>
        <taxon>Ancylostoma</taxon>
    </lineage>
</organism>
<proteinExistence type="predicted"/>
<reference evidence="2" key="1">
    <citation type="journal article" date="2015" name="Nat. Genet.">
        <title>The genome and transcriptome of the zoonotic hookworm Ancylostoma ceylanicum identify infection-specific gene families.</title>
        <authorList>
            <person name="Schwarz E.M."/>
            <person name="Hu Y."/>
            <person name="Antoshechkin I."/>
            <person name="Miller M.M."/>
            <person name="Sternberg P.W."/>
            <person name="Aroian R.V."/>
        </authorList>
    </citation>
    <scope>NUCLEOTIDE SEQUENCE</scope>
    <source>
        <strain evidence="2">HY135</strain>
    </source>
</reference>
<keyword evidence="2" id="KW-1185">Reference proteome</keyword>
<protein>
    <submittedName>
        <fullName evidence="1">Uncharacterized protein</fullName>
    </submittedName>
</protein>
<evidence type="ECO:0000313" key="2">
    <source>
        <dbReference type="Proteomes" id="UP000024635"/>
    </source>
</evidence>
<comment type="caution">
    <text evidence="1">The sequence shown here is derived from an EMBL/GenBank/DDBJ whole genome shotgun (WGS) entry which is preliminary data.</text>
</comment>
<accession>A0A016S4N4</accession>
<sequence>MGSPHQQYLVVGRIIGEIDKYVHMLISSQKKEIKILTERWQRIGSAWATQLTNVILGPAKIGASLICYEPQAYDPGPNLQPGDTRRCIDVPVELVDPSKA</sequence>
<evidence type="ECO:0000313" key="1">
    <source>
        <dbReference type="EMBL" id="EYB85317.1"/>
    </source>
</evidence>
<name>A0A016S4N4_9BILA</name>
<dbReference type="Proteomes" id="UP000024635">
    <property type="component" value="Unassembled WGS sequence"/>
</dbReference>
<dbReference type="AlphaFoldDB" id="A0A016S4N4"/>